<dbReference type="STRING" id="947166.A0A1D1UXR7"/>
<feature type="transmembrane region" description="Helical" evidence="7">
    <location>
        <begin position="629"/>
        <end position="651"/>
    </location>
</feature>
<feature type="transmembrane region" description="Helical" evidence="7">
    <location>
        <begin position="600"/>
        <end position="617"/>
    </location>
</feature>
<keyword evidence="10" id="KW-1185">Reference proteome</keyword>
<evidence type="ECO:0000256" key="7">
    <source>
        <dbReference type="SAM" id="Phobius"/>
    </source>
</evidence>
<feature type="transmembrane region" description="Helical" evidence="7">
    <location>
        <begin position="391"/>
        <end position="411"/>
    </location>
</feature>
<dbReference type="Proteomes" id="UP000186922">
    <property type="component" value="Unassembled WGS sequence"/>
</dbReference>
<protein>
    <recommendedName>
        <fullName evidence="8">Major facilitator superfamily associated domain-containing protein</fullName>
    </recommendedName>
</protein>
<evidence type="ECO:0000256" key="5">
    <source>
        <dbReference type="ARBA" id="ARBA00023136"/>
    </source>
</evidence>
<feature type="domain" description="Major facilitator superfamily associated" evidence="8">
    <location>
        <begin position="90"/>
        <end position="666"/>
    </location>
</feature>
<feature type="region of interest" description="Disordered" evidence="6">
    <location>
        <begin position="1"/>
        <end position="26"/>
    </location>
</feature>
<evidence type="ECO:0000313" key="10">
    <source>
        <dbReference type="Proteomes" id="UP000186922"/>
    </source>
</evidence>
<organism evidence="9 10">
    <name type="scientific">Ramazzottius varieornatus</name>
    <name type="common">Water bear</name>
    <name type="synonym">Tardigrade</name>
    <dbReference type="NCBI Taxonomy" id="947166"/>
    <lineage>
        <taxon>Eukaryota</taxon>
        <taxon>Metazoa</taxon>
        <taxon>Ecdysozoa</taxon>
        <taxon>Tardigrada</taxon>
        <taxon>Eutardigrada</taxon>
        <taxon>Parachela</taxon>
        <taxon>Hypsibioidea</taxon>
        <taxon>Ramazzottiidae</taxon>
        <taxon>Ramazzottius</taxon>
    </lineage>
</organism>
<dbReference type="InterPro" id="IPR036259">
    <property type="entry name" value="MFS_trans_sf"/>
</dbReference>
<dbReference type="AlphaFoldDB" id="A0A1D1UXR7"/>
<gene>
    <name evidence="9" type="primary">RvY_06070-1</name>
    <name evidence="9" type="synonym">RvY_06070.1</name>
    <name evidence="9" type="ORF">RvY_06070</name>
</gene>
<evidence type="ECO:0000256" key="6">
    <source>
        <dbReference type="SAM" id="MobiDB-lite"/>
    </source>
</evidence>
<proteinExistence type="inferred from homology"/>
<comment type="caution">
    <text evidence="9">The sequence shown here is derived from an EMBL/GenBank/DDBJ whole genome shotgun (WGS) entry which is preliminary data.</text>
</comment>
<dbReference type="EMBL" id="BDGG01000002">
    <property type="protein sequence ID" value="GAU94261.1"/>
    <property type="molecule type" value="Genomic_DNA"/>
</dbReference>
<feature type="transmembrane region" description="Helical" evidence="7">
    <location>
        <begin position="122"/>
        <end position="140"/>
    </location>
</feature>
<dbReference type="Pfam" id="PF12832">
    <property type="entry name" value="MFS_1_like"/>
    <property type="match status" value="1"/>
</dbReference>
<comment type="subcellular location">
    <subcellularLocation>
        <location evidence="1">Membrane</location>
        <topology evidence="1">Multi-pass membrane protein</topology>
    </subcellularLocation>
</comment>
<feature type="transmembrane region" description="Helical" evidence="7">
    <location>
        <begin position="506"/>
        <end position="529"/>
    </location>
</feature>
<evidence type="ECO:0000256" key="2">
    <source>
        <dbReference type="ARBA" id="ARBA00005241"/>
    </source>
</evidence>
<keyword evidence="5 7" id="KW-0472">Membrane</keyword>
<evidence type="ECO:0000256" key="3">
    <source>
        <dbReference type="ARBA" id="ARBA00022692"/>
    </source>
</evidence>
<feature type="transmembrane region" description="Helical" evidence="7">
    <location>
        <begin position="544"/>
        <end position="564"/>
    </location>
</feature>
<dbReference type="PANTHER" id="PTHR16172:SF41">
    <property type="entry name" value="MAJOR FACILITATOR SUPERFAMILY DOMAIN-CONTAINING PROTEIN 6-LIKE"/>
    <property type="match status" value="1"/>
</dbReference>
<feature type="transmembrane region" description="Helical" evidence="7">
    <location>
        <begin position="464"/>
        <end position="486"/>
    </location>
</feature>
<sequence length="774" mass="84306">MSRNDKVANGWDEDGRQKPSLYMQDVDHTAPMVTTPDLKDDFDNPIWTRPAASAPVEGQGATDQADAAASRSMGARIKSTMRINPKLLPVKLLVFLIHGGVAAIFPFFTLHMKSLGISVKEMAVMLLLLPIVSSIGPPLGGWLADRLGSYKIVLIMFSLLGVILHILLWFAVPGFGTIVTHSSDFVPVNDSNFLVSFPCTSNPQSQPQAFIYQAPSRNPDRLLSNCSLLKPWSSTEMRYCKTDCPEQSAVIPTICFFDHNSIGYLTETGGQRCVNWRDMENFRVSQVTLNAKIANHTKNGKGNSTRVVRAAASGPDIKKPQGPTAVNTTWGPSLYSAPGFFEDMTEGRCVLQGAVTNKTTCSVTCGLSDSQNHLSCQEVVTTAYGDRLTTLALYFTFRFLSFTAIRVVFPLSDAAILEIAKEHKGDFGIQRLFASVGFVVVPPLSGYLIGLASRRNGYADYSPAFYIFAGMNIAATLLMVFMRITVRKPQTNIWGTMGKAVKNPNVFAFIVAIFFSGCAFGILINYLFLFMENDKDFVFPAQKWLLGLSQTVGYLLGIPLLFFSTQLIRAFGLENLLAFGLLCYAARFLSYSYIFNPFHVLPIEILTAVTGMVLVLMPQFALKTAPKHLGTLVGLFGAVNFGLGGGIGPLVGGMLVHSLGYRLSFQILSAICASVGVLYLTAYHLFLKTRNITLDLAENGPPNANSDLKTHDLAEKEPLSSSEAAKATEALDATGGPSAAGVSIIEPHIGEYATKEGPHQRVSQYPPRRSITML</sequence>
<dbReference type="InterPro" id="IPR051717">
    <property type="entry name" value="MFS_MFSD6"/>
</dbReference>
<evidence type="ECO:0000256" key="1">
    <source>
        <dbReference type="ARBA" id="ARBA00004141"/>
    </source>
</evidence>
<feature type="transmembrane region" description="Helical" evidence="7">
    <location>
        <begin position="88"/>
        <end position="110"/>
    </location>
</feature>
<feature type="region of interest" description="Disordered" evidence="6">
    <location>
        <begin position="753"/>
        <end position="774"/>
    </location>
</feature>
<dbReference type="InterPro" id="IPR024989">
    <property type="entry name" value="MFS_assoc_dom"/>
</dbReference>
<dbReference type="GO" id="GO:0016020">
    <property type="term" value="C:membrane"/>
    <property type="evidence" value="ECO:0007669"/>
    <property type="project" value="UniProtKB-SubCell"/>
</dbReference>
<comment type="similarity">
    <text evidence="2">Belongs to the major facilitator superfamily. MFSD6 family.</text>
</comment>
<feature type="transmembrane region" description="Helical" evidence="7">
    <location>
        <begin position="576"/>
        <end position="594"/>
    </location>
</feature>
<dbReference type="Gene3D" id="1.20.1250.20">
    <property type="entry name" value="MFS general substrate transporter like domains"/>
    <property type="match status" value="3"/>
</dbReference>
<reference evidence="9 10" key="1">
    <citation type="journal article" date="2016" name="Nat. Commun.">
        <title>Extremotolerant tardigrade genome and improved radiotolerance of human cultured cells by tardigrade-unique protein.</title>
        <authorList>
            <person name="Hashimoto T."/>
            <person name="Horikawa D.D."/>
            <person name="Saito Y."/>
            <person name="Kuwahara H."/>
            <person name="Kozuka-Hata H."/>
            <person name="Shin-I T."/>
            <person name="Minakuchi Y."/>
            <person name="Ohishi K."/>
            <person name="Motoyama A."/>
            <person name="Aizu T."/>
            <person name="Enomoto A."/>
            <person name="Kondo K."/>
            <person name="Tanaka S."/>
            <person name="Hara Y."/>
            <person name="Koshikawa S."/>
            <person name="Sagara H."/>
            <person name="Miura T."/>
            <person name="Yokobori S."/>
            <person name="Miyagawa K."/>
            <person name="Suzuki Y."/>
            <person name="Kubo T."/>
            <person name="Oyama M."/>
            <person name="Kohara Y."/>
            <person name="Fujiyama A."/>
            <person name="Arakawa K."/>
            <person name="Katayama T."/>
            <person name="Toyoda A."/>
            <person name="Kunieda T."/>
        </authorList>
    </citation>
    <scope>NUCLEOTIDE SEQUENCE [LARGE SCALE GENOMIC DNA]</scope>
    <source>
        <strain evidence="9 10">YOKOZUNA-1</strain>
    </source>
</reference>
<feature type="region of interest" description="Disordered" evidence="6">
    <location>
        <begin position="714"/>
        <end position="738"/>
    </location>
</feature>
<name>A0A1D1UXR7_RAMVA</name>
<dbReference type="OrthoDB" id="10061976at2759"/>
<feature type="transmembrane region" description="Helical" evidence="7">
    <location>
        <begin position="152"/>
        <end position="172"/>
    </location>
</feature>
<dbReference type="PANTHER" id="PTHR16172">
    <property type="entry name" value="MAJOR FACILITATOR SUPERFAMILY DOMAIN-CONTAINING PROTEIN 6-LIKE"/>
    <property type="match status" value="1"/>
</dbReference>
<dbReference type="SUPFAM" id="SSF103473">
    <property type="entry name" value="MFS general substrate transporter"/>
    <property type="match status" value="2"/>
</dbReference>
<keyword evidence="4 7" id="KW-1133">Transmembrane helix</keyword>
<feature type="transmembrane region" description="Helical" evidence="7">
    <location>
        <begin position="432"/>
        <end position="452"/>
    </location>
</feature>
<keyword evidence="3 7" id="KW-0812">Transmembrane</keyword>
<feature type="transmembrane region" description="Helical" evidence="7">
    <location>
        <begin position="663"/>
        <end position="686"/>
    </location>
</feature>
<evidence type="ECO:0000256" key="4">
    <source>
        <dbReference type="ARBA" id="ARBA00022989"/>
    </source>
</evidence>
<evidence type="ECO:0000313" key="9">
    <source>
        <dbReference type="EMBL" id="GAU94261.1"/>
    </source>
</evidence>
<accession>A0A1D1UXR7</accession>
<evidence type="ECO:0000259" key="8">
    <source>
        <dbReference type="Pfam" id="PF12832"/>
    </source>
</evidence>